<keyword evidence="1" id="KW-0812">Transmembrane</keyword>
<keyword evidence="1" id="KW-0472">Membrane</keyword>
<sequence>MYSDQLFESFILRRGWFTQNYDLFDEPDNRGTAGKLAQFNEVLSPYSRFLDAWFELRGSDGVLCTARMPRLGTRGTTLDIRRIDANPNTNGDEEERERPALQNFVWRLTTQVSFFAPWRLKRWREQIGRMDVEIDGSTRRKFYLDEREDLQGQTYQEWTASDDHQVERWRAALRPMESAAAAAVAGGTWLPISMQKSEDPWRTEWQSEAFSAKVVHRCIGREWSKLKVPPGQHIPMGLLAGQLCSRILAPWNVKRMLTLSSDAPLISRREWDDSWQTRGKEWAQRMRPVLRSARGASTGRLKGSAAEVARAFRPREPREWGGEFTRYPDYCHPLEFARRPGTLIGMSFVVGCVWVPLAVAAAIARHGGAY</sequence>
<reference evidence="2 3" key="1">
    <citation type="journal article" date="2014" name="Nat. Commun.">
        <title>Klebsormidium flaccidum genome reveals primary factors for plant terrestrial adaptation.</title>
        <authorList>
            <person name="Hori K."/>
            <person name="Maruyama F."/>
            <person name="Fujisawa T."/>
            <person name="Togashi T."/>
            <person name="Yamamoto N."/>
            <person name="Seo M."/>
            <person name="Sato S."/>
            <person name="Yamada T."/>
            <person name="Mori H."/>
            <person name="Tajima N."/>
            <person name="Moriyama T."/>
            <person name="Ikeuchi M."/>
            <person name="Watanabe M."/>
            <person name="Wada H."/>
            <person name="Kobayashi K."/>
            <person name="Saito M."/>
            <person name="Masuda T."/>
            <person name="Sasaki-Sekimoto Y."/>
            <person name="Mashiguchi K."/>
            <person name="Awai K."/>
            <person name="Shimojima M."/>
            <person name="Masuda S."/>
            <person name="Iwai M."/>
            <person name="Nobusawa T."/>
            <person name="Narise T."/>
            <person name="Kondo S."/>
            <person name="Saito H."/>
            <person name="Sato R."/>
            <person name="Murakawa M."/>
            <person name="Ihara Y."/>
            <person name="Oshima-Yamada Y."/>
            <person name="Ohtaka K."/>
            <person name="Satoh M."/>
            <person name="Sonobe K."/>
            <person name="Ishii M."/>
            <person name="Ohtani R."/>
            <person name="Kanamori-Sato M."/>
            <person name="Honoki R."/>
            <person name="Miyazaki D."/>
            <person name="Mochizuki H."/>
            <person name="Umetsu J."/>
            <person name="Higashi K."/>
            <person name="Shibata D."/>
            <person name="Kamiya Y."/>
            <person name="Sato N."/>
            <person name="Nakamura Y."/>
            <person name="Tabata S."/>
            <person name="Ida S."/>
            <person name="Kurokawa K."/>
            <person name="Ohta H."/>
        </authorList>
    </citation>
    <scope>NUCLEOTIDE SEQUENCE [LARGE SCALE GENOMIC DNA]</scope>
    <source>
        <strain evidence="2 3">NIES-2285</strain>
    </source>
</reference>
<dbReference type="EMBL" id="DF236951">
    <property type="protein sequence ID" value="GAQ77694.1"/>
    <property type="molecule type" value="Genomic_DNA"/>
</dbReference>
<accession>A0A1Y1HGZ1</accession>
<evidence type="ECO:0000313" key="2">
    <source>
        <dbReference type="EMBL" id="GAQ77694.1"/>
    </source>
</evidence>
<evidence type="ECO:0000313" key="3">
    <source>
        <dbReference type="Proteomes" id="UP000054558"/>
    </source>
</evidence>
<gene>
    <name evidence="2" type="ORF">KFL_000020570</name>
</gene>
<protein>
    <submittedName>
        <fullName evidence="2">Uncharacterized protein</fullName>
    </submittedName>
</protein>
<name>A0A1Y1HGZ1_KLENI</name>
<organism evidence="2 3">
    <name type="scientific">Klebsormidium nitens</name>
    <name type="common">Green alga</name>
    <name type="synonym">Ulothrix nitens</name>
    <dbReference type="NCBI Taxonomy" id="105231"/>
    <lineage>
        <taxon>Eukaryota</taxon>
        <taxon>Viridiplantae</taxon>
        <taxon>Streptophyta</taxon>
        <taxon>Klebsormidiophyceae</taxon>
        <taxon>Klebsormidiales</taxon>
        <taxon>Klebsormidiaceae</taxon>
        <taxon>Klebsormidium</taxon>
    </lineage>
</organism>
<dbReference type="AlphaFoldDB" id="A0A1Y1HGZ1"/>
<keyword evidence="1" id="KW-1133">Transmembrane helix</keyword>
<keyword evidence="3" id="KW-1185">Reference proteome</keyword>
<proteinExistence type="predicted"/>
<evidence type="ECO:0000256" key="1">
    <source>
        <dbReference type="SAM" id="Phobius"/>
    </source>
</evidence>
<dbReference type="Proteomes" id="UP000054558">
    <property type="component" value="Unassembled WGS sequence"/>
</dbReference>
<feature type="transmembrane region" description="Helical" evidence="1">
    <location>
        <begin position="343"/>
        <end position="364"/>
    </location>
</feature>